<evidence type="ECO:0000256" key="4">
    <source>
        <dbReference type="ARBA" id="ARBA00022801"/>
    </source>
</evidence>
<evidence type="ECO:0000259" key="7">
    <source>
        <dbReference type="PROSITE" id="PS51462"/>
    </source>
</evidence>
<dbReference type="RefSeq" id="WP_201093889.1">
    <property type="nucleotide sequence ID" value="NZ_CP067393.1"/>
</dbReference>
<dbReference type="EMBL" id="CP067393">
    <property type="protein sequence ID" value="QQP86218.1"/>
    <property type="molecule type" value="Genomic_DNA"/>
</dbReference>
<evidence type="ECO:0000256" key="1">
    <source>
        <dbReference type="ARBA" id="ARBA00001936"/>
    </source>
</evidence>
<sequence>MWQDIEKRLKLYQPSSPLFPSSLQEAAVLIPIIKKEQPELLLTLRSDRLTSHRGEVAFPGGKRDPEDTSLLHTALRESQEEIALLPDNVEIIGSLPTLISKNLLKVKPYVGFVDDSLSYEANLDEIALIFTVPLSYFREDPRIVTHRIDYLNIEWYIPCYQYHQFKIWGLTAIMIAELVNIVFDTNISFHEKPADSLLIDYTQLKK</sequence>
<dbReference type="CDD" id="cd03426">
    <property type="entry name" value="NUDIX_CoAse_Nudt7"/>
    <property type="match status" value="1"/>
</dbReference>
<evidence type="ECO:0000256" key="3">
    <source>
        <dbReference type="ARBA" id="ARBA00022723"/>
    </source>
</evidence>
<keyword evidence="4" id="KW-0378">Hydrolase</keyword>
<dbReference type="Proteomes" id="UP000595278">
    <property type="component" value="Chromosome"/>
</dbReference>
<dbReference type="KEGG" id="eaz:JHT90_02960"/>
<keyword evidence="6" id="KW-0464">Manganese</keyword>
<evidence type="ECO:0000313" key="9">
    <source>
        <dbReference type="Proteomes" id="UP000595278"/>
    </source>
</evidence>
<dbReference type="InterPro" id="IPR000086">
    <property type="entry name" value="NUDIX_hydrolase_dom"/>
</dbReference>
<dbReference type="NCBIfam" id="NF007980">
    <property type="entry name" value="PRK10707.1"/>
    <property type="match status" value="1"/>
</dbReference>
<proteinExistence type="predicted"/>
<accession>A0A974NGH4</accession>
<keyword evidence="5" id="KW-0460">Magnesium</keyword>
<dbReference type="PANTHER" id="PTHR12992">
    <property type="entry name" value="NUDIX HYDROLASE"/>
    <property type="match status" value="1"/>
</dbReference>
<dbReference type="InterPro" id="IPR015797">
    <property type="entry name" value="NUDIX_hydrolase-like_dom_sf"/>
</dbReference>
<comment type="cofactor">
    <cofactor evidence="1">
        <name>Mn(2+)</name>
        <dbReference type="ChEBI" id="CHEBI:29035"/>
    </cofactor>
</comment>
<dbReference type="SUPFAM" id="SSF55811">
    <property type="entry name" value="Nudix"/>
    <property type="match status" value="1"/>
</dbReference>
<organism evidence="8 9">
    <name type="scientific">Entomomonas asaccharolytica</name>
    <dbReference type="NCBI Taxonomy" id="2785331"/>
    <lineage>
        <taxon>Bacteria</taxon>
        <taxon>Pseudomonadati</taxon>
        <taxon>Pseudomonadota</taxon>
        <taxon>Gammaproteobacteria</taxon>
        <taxon>Pseudomonadales</taxon>
        <taxon>Pseudomonadaceae</taxon>
        <taxon>Entomomonas</taxon>
    </lineage>
</organism>
<keyword evidence="3" id="KW-0479">Metal-binding</keyword>
<dbReference type="PROSITE" id="PS51462">
    <property type="entry name" value="NUDIX"/>
    <property type="match status" value="1"/>
</dbReference>
<dbReference type="GO" id="GO:0010945">
    <property type="term" value="F:coenzyme A diphosphatase activity"/>
    <property type="evidence" value="ECO:0007669"/>
    <property type="project" value="InterPro"/>
</dbReference>
<dbReference type="Pfam" id="PF00293">
    <property type="entry name" value="NUDIX"/>
    <property type="match status" value="1"/>
</dbReference>
<comment type="cofactor">
    <cofactor evidence="2">
        <name>Mg(2+)</name>
        <dbReference type="ChEBI" id="CHEBI:18420"/>
    </cofactor>
</comment>
<gene>
    <name evidence="8" type="ORF">JHT90_02960</name>
</gene>
<keyword evidence="9" id="KW-1185">Reference proteome</keyword>
<reference evidence="8 9" key="1">
    <citation type="submission" date="2021-01" db="EMBL/GenBank/DDBJ databases">
        <title>Entomomonas sp. F2A isolated from a house cricket (Acheta domesticus).</title>
        <authorList>
            <person name="Spergser J."/>
            <person name="Busse H.-J."/>
        </authorList>
    </citation>
    <scope>NUCLEOTIDE SEQUENCE [LARGE SCALE GENOMIC DNA]</scope>
    <source>
        <strain evidence="8 9">F2A</strain>
    </source>
</reference>
<name>A0A974NGH4_9GAMM</name>
<evidence type="ECO:0000256" key="2">
    <source>
        <dbReference type="ARBA" id="ARBA00001946"/>
    </source>
</evidence>
<feature type="domain" description="Nudix hydrolase" evidence="7">
    <location>
        <begin position="23"/>
        <end position="157"/>
    </location>
</feature>
<evidence type="ECO:0000256" key="5">
    <source>
        <dbReference type="ARBA" id="ARBA00022842"/>
    </source>
</evidence>
<protein>
    <submittedName>
        <fullName evidence="8">CoA pyrophosphatase</fullName>
    </submittedName>
</protein>
<dbReference type="PANTHER" id="PTHR12992:SF11">
    <property type="entry name" value="MITOCHONDRIAL COENZYME A DIPHOSPHATASE NUDT8"/>
    <property type="match status" value="1"/>
</dbReference>
<dbReference type="InterPro" id="IPR045121">
    <property type="entry name" value="CoAse"/>
</dbReference>
<dbReference type="GO" id="GO:0046872">
    <property type="term" value="F:metal ion binding"/>
    <property type="evidence" value="ECO:0007669"/>
    <property type="project" value="UniProtKB-KW"/>
</dbReference>
<dbReference type="Gene3D" id="3.90.79.10">
    <property type="entry name" value="Nucleoside Triphosphate Pyrophosphohydrolase"/>
    <property type="match status" value="1"/>
</dbReference>
<evidence type="ECO:0000313" key="8">
    <source>
        <dbReference type="EMBL" id="QQP86218.1"/>
    </source>
</evidence>
<dbReference type="AlphaFoldDB" id="A0A974NGH4"/>
<evidence type="ECO:0000256" key="6">
    <source>
        <dbReference type="ARBA" id="ARBA00023211"/>
    </source>
</evidence>